<dbReference type="GO" id="GO:0046872">
    <property type="term" value="F:metal ion binding"/>
    <property type="evidence" value="ECO:0007669"/>
    <property type="project" value="UniProtKB-KW"/>
</dbReference>
<comment type="cofactor">
    <cofactor evidence="1">
        <name>Fe(2+)</name>
        <dbReference type="ChEBI" id="CHEBI:29033"/>
    </cofactor>
</comment>
<organism evidence="9 10">
    <name type="scientific">Fonsecaea pedrosoi CBS 271.37</name>
    <dbReference type="NCBI Taxonomy" id="1442368"/>
    <lineage>
        <taxon>Eukaryota</taxon>
        <taxon>Fungi</taxon>
        <taxon>Dikarya</taxon>
        <taxon>Ascomycota</taxon>
        <taxon>Pezizomycotina</taxon>
        <taxon>Eurotiomycetes</taxon>
        <taxon>Chaetothyriomycetidae</taxon>
        <taxon>Chaetothyriales</taxon>
        <taxon>Herpotrichiellaceae</taxon>
        <taxon>Fonsecaea</taxon>
    </lineage>
</organism>
<keyword evidence="3" id="KW-0479">Metal-binding</keyword>
<keyword evidence="6" id="KW-0408">Iron</keyword>
<evidence type="ECO:0000313" key="9">
    <source>
        <dbReference type="EMBL" id="KIW81828.1"/>
    </source>
</evidence>
<proteinExistence type="inferred from homology"/>
<dbReference type="GeneID" id="25304344"/>
<dbReference type="OrthoDB" id="10257314at2759"/>
<dbReference type="RefSeq" id="XP_013285636.1">
    <property type="nucleotide sequence ID" value="XM_013430182.1"/>
</dbReference>
<dbReference type="GO" id="GO:0005737">
    <property type="term" value="C:cytoplasm"/>
    <property type="evidence" value="ECO:0007669"/>
    <property type="project" value="TreeGrafter"/>
</dbReference>
<keyword evidence="4" id="KW-0223">Dioxygenase</keyword>
<evidence type="ECO:0000256" key="1">
    <source>
        <dbReference type="ARBA" id="ARBA00001954"/>
    </source>
</evidence>
<dbReference type="HOGENOM" id="CLU_036005_0_1_1"/>
<evidence type="ECO:0000259" key="8">
    <source>
        <dbReference type="Pfam" id="PF02668"/>
    </source>
</evidence>
<protein>
    <recommendedName>
        <fullName evidence="8">TauD/TfdA-like domain-containing protein</fullName>
    </recommendedName>
</protein>
<dbReference type="Pfam" id="PF02668">
    <property type="entry name" value="TauD"/>
    <property type="match status" value="1"/>
</dbReference>
<dbReference type="Proteomes" id="UP000053029">
    <property type="component" value="Unassembled WGS sequence"/>
</dbReference>
<dbReference type="PANTHER" id="PTHR30468:SF31">
    <property type="entry name" value="ALPHA-KETOGLUTARATE-DEPENDENT SULFONATE DIOXYGENASE-RELATED"/>
    <property type="match status" value="1"/>
</dbReference>
<dbReference type="GO" id="GO:0016706">
    <property type="term" value="F:2-oxoglutarate-dependent dioxygenase activity"/>
    <property type="evidence" value="ECO:0007669"/>
    <property type="project" value="TreeGrafter"/>
</dbReference>
<name>A0A0D2GLK4_9EURO</name>
<feature type="compositionally biased region" description="Polar residues" evidence="7">
    <location>
        <begin position="25"/>
        <end position="39"/>
    </location>
</feature>
<dbReference type="PANTHER" id="PTHR30468">
    <property type="entry name" value="ALPHA-KETOGLUTARATE-DEPENDENT SULFONATE DIOXYGENASE"/>
    <property type="match status" value="1"/>
</dbReference>
<evidence type="ECO:0000256" key="3">
    <source>
        <dbReference type="ARBA" id="ARBA00022723"/>
    </source>
</evidence>
<dbReference type="InterPro" id="IPR003819">
    <property type="entry name" value="TauD/TfdA-like"/>
</dbReference>
<dbReference type="AlphaFoldDB" id="A0A0D2GLK4"/>
<evidence type="ECO:0000256" key="4">
    <source>
        <dbReference type="ARBA" id="ARBA00022964"/>
    </source>
</evidence>
<evidence type="ECO:0000313" key="10">
    <source>
        <dbReference type="Proteomes" id="UP000053029"/>
    </source>
</evidence>
<comment type="similarity">
    <text evidence="2">Belongs to the TfdA dioxygenase family.</text>
</comment>
<feature type="region of interest" description="Disordered" evidence="7">
    <location>
        <begin position="1"/>
        <end position="39"/>
    </location>
</feature>
<dbReference type="Gene3D" id="3.60.130.10">
    <property type="entry name" value="Clavaminate synthase-like"/>
    <property type="match status" value="1"/>
</dbReference>
<accession>A0A0D2GLK4</accession>
<evidence type="ECO:0000256" key="2">
    <source>
        <dbReference type="ARBA" id="ARBA00005896"/>
    </source>
</evidence>
<dbReference type="VEuPathDB" id="FungiDB:Z517_04854"/>
<sequence length="415" mass="46831">MAPHAEEPTLLGHQSYSAGPLKTKAPNTAPSLDNESTPSTAKFETKLSEIYEPGHVQPDGHEFYPYDSLRPRFPDIHWDALKDIPYEDKGLRGDPRFRNLLDAAEDVFDYIPKIGTEITGIKLTQLTDAQKCDLARLVATRGVVFFRNQEDFDIEAQRELGKFFGTLHRHATTSVPEKEGLEDVHVIYTTEQSLDQRALFTPTYLWHSDVSYEVQPPSYTSLKVLSGPPRGGGGDTLWCSQYAIYDVLSAPMQKYLESLTALHSAEEQAQGSRAAGRPVRREPVTTEHPLIRVNPVTGWKCLFFNPGFVKKIVGVPRAESDAIIRYLNELITTTQEAHVRLQWGKHDVAIWDNRCTIHSATFGFQPHRRHGVRVTVTGEKPYFDPVGKSQEEEYNKKWGLPQPNKDGSGRSNYND</sequence>
<feature type="domain" description="TauD/TfdA-like" evidence="8">
    <location>
        <begin position="112"/>
        <end position="375"/>
    </location>
</feature>
<evidence type="ECO:0000256" key="7">
    <source>
        <dbReference type="SAM" id="MobiDB-lite"/>
    </source>
</evidence>
<reference evidence="9 10" key="1">
    <citation type="submission" date="2015-01" db="EMBL/GenBank/DDBJ databases">
        <title>The Genome Sequence of Fonsecaea pedrosoi CBS 271.37.</title>
        <authorList>
            <consortium name="The Broad Institute Genomics Platform"/>
            <person name="Cuomo C."/>
            <person name="de Hoog S."/>
            <person name="Gorbushina A."/>
            <person name="Stielow B."/>
            <person name="Teixiera M."/>
            <person name="Abouelleil A."/>
            <person name="Chapman S.B."/>
            <person name="Priest M."/>
            <person name="Young S.K."/>
            <person name="Wortman J."/>
            <person name="Nusbaum C."/>
            <person name="Birren B."/>
        </authorList>
    </citation>
    <scope>NUCLEOTIDE SEQUENCE [LARGE SCALE GENOMIC DNA]</scope>
    <source>
        <strain evidence="9 10">CBS 271.37</strain>
    </source>
</reference>
<dbReference type="FunFam" id="3.60.130.10:FF:000003">
    <property type="entry name" value="Alpha-ketoglutarate-dependent taurine dioxygenase"/>
    <property type="match status" value="1"/>
</dbReference>
<feature type="region of interest" description="Disordered" evidence="7">
    <location>
        <begin position="383"/>
        <end position="415"/>
    </location>
</feature>
<gene>
    <name evidence="9" type="ORF">Z517_04854</name>
</gene>
<dbReference type="InterPro" id="IPR042098">
    <property type="entry name" value="TauD-like_sf"/>
</dbReference>
<dbReference type="InterPro" id="IPR051323">
    <property type="entry name" value="AtsK-like"/>
</dbReference>
<dbReference type="SUPFAM" id="SSF51197">
    <property type="entry name" value="Clavaminate synthase-like"/>
    <property type="match status" value="1"/>
</dbReference>
<dbReference type="EMBL" id="KN846971">
    <property type="protein sequence ID" value="KIW81828.1"/>
    <property type="molecule type" value="Genomic_DNA"/>
</dbReference>
<evidence type="ECO:0000256" key="5">
    <source>
        <dbReference type="ARBA" id="ARBA00023002"/>
    </source>
</evidence>
<keyword evidence="5" id="KW-0560">Oxidoreductase</keyword>
<keyword evidence="10" id="KW-1185">Reference proteome</keyword>
<evidence type="ECO:0000256" key="6">
    <source>
        <dbReference type="ARBA" id="ARBA00023004"/>
    </source>
</evidence>